<keyword evidence="1" id="KW-1133">Transmembrane helix</keyword>
<name>A0A158KXP5_9BURK</name>
<evidence type="ECO:0000256" key="1">
    <source>
        <dbReference type="SAM" id="Phobius"/>
    </source>
</evidence>
<feature type="transmembrane region" description="Helical" evidence="1">
    <location>
        <begin position="50"/>
        <end position="68"/>
    </location>
</feature>
<proteinExistence type="predicted"/>
<organism evidence="2 3">
    <name type="scientific">Caballeronia choica</name>
    <dbReference type="NCBI Taxonomy" id="326476"/>
    <lineage>
        <taxon>Bacteria</taxon>
        <taxon>Pseudomonadati</taxon>
        <taxon>Pseudomonadota</taxon>
        <taxon>Betaproteobacteria</taxon>
        <taxon>Burkholderiales</taxon>
        <taxon>Burkholderiaceae</taxon>
        <taxon>Caballeronia</taxon>
    </lineage>
</organism>
<reference evidence="2" key="1">
    <citation type="submission" date="2016-01" db="EMBL/GenBank/DDBJ databases">
        <authorList>
            <person name="Peeters C."/>
        </authorList>
    </citation>
    <scope>NUCLEOTIDE SEQUENCE [LARGE SCALE GENOMIC DNA]</scope>
    <source>
        <strain evidence="2">LMG 22940</strain>
    </source>
</reference>
<dbReference type="AlphaFoldDB" id="A0A158KXP5"/>
<protein>
    <submittedName>
        <fullName evidence="2">Membrane protein</fullName>
    </submittedName>
</protein>
<sequence>MQVLDLVLWCFGGACLANAVPHCVSGLMGRAFQTPFARPRGEGRSSSTANVWWGFVNLLAGYLLLCRVGDFDVRAARDMLAAALGALLLSLYLARRFGRFNGGNRPEEA</sequence>
<keyword evidence="1" id="KW-0472">Membrane</keyword>
<comment type="caution">
    <text evidence="2">The sequence shown here is derived from an EMBL/GenBank/DDBJ whole genome shotgun (WGS) entry which is preliminary data.</text>
</comment>
<evidence type="ECO:0000313" key="2">
    <source>
        <dbReference type="EMBL" id="SAL85509.1"/>
    </source>
</evidence>
<evidence type="ECO:0000313" key="3">
    <source>
        <dbReference type="Proteomes" id="UP000054770"/>
    </source>
</evidence>
<gene>
    <name evidence="2" type="ORF">AWB68_07704</name>
</gene>
<accession>A0A158KXP5</accession>
<keyword evidence="3" id="KW-1185">Reference proteome</keyword>
<dbReference type="RefSeq" id="WP_087649511.1">
    <property type="nucleotide sequence ID" value="NZ_FCON02000191.1"/>
</dbReference>
<keyword evidence="1" id="KW-0812">Transmembrane</keyword>
<dbReference type="EMBL" id="FCON02000191">
    <property type="protein sequence ID" value="SAL85509.1"/>
    <property type="molecule type" value="Genomic_DNA"/>
</dbReference>
<dbReference type="Proteomes" id="UP000054770">
    <property type="component" value="Unassembled WGS sequence"/>
</dbReference>
<dbReference type="OrthoDB" id="963535at2"/>
<feature type="transmembrane region" description="Helical" evidence="1">
    <location>
        <begin position="80"/>
        <end position="98"/>
    </location>
</feature>